<protein>
    <submittedName>
        <fullName evidence="1">Putative minimal nucleotidyltransferase</fullName>
    </submittedName>
</protein>
<name>A0A8S5SV28_9CAUD</name>
<evidence type="ECO:0000313" key="1">
    <source>
        <dbReference type="EMBL" id="DAF54808.1"/>
    </source>
</evidence>
<sequence>MEEKRLRRDLSEIIKEWKNEAGVEDIILIGVYADFRDTIKICTNKPGWMIGKGGELFYKSTSKRY</sequence>
<reference evidence="1" key="1">
    <citation type="journal article" date="2021" name="Proc. Natl. Acad. Sci. U.S.A.">
        <title>A Catalog of Tens of Thousands of Viruses from Human Metagenomes Reveals Hidden Associations with Chronic Diseases.</title>
        <authorList>
            <person name="Tisza M.J."/>
            <person name="Buck C.B."/>
        </authorList>
    </citation>
    <scope>NUCLEOTIDE SEQUENCE</scope>
    <source>
        <strain evidence="1">CtqPo10</strain>
    </source>
</reference>
<organism evidence="1">
    <name type="scientific">Siphoviridae sp. ctqPo10</name>
    <dbReference type="NCBI Taxonomy" id="2827948"/>
    <lineage>
        <taxon>Viruses</taxon>
        <taxon>Duplodnaviria</taxon>
        <taxon>Heunggongvirae</taxon>
        <taxon>Uroviricota</taxon>
        <taxon>Caudoviricetes</taxon>
    </lineage>
</organism>
<accession>A0A8S5SV28</accession>
<proteinExistence type="predicted"/>
<dbReference type="EMBL" id="BK032682">
    <property type="protein sequence ID" value="DAF54808.1"/>
    <property type="molecule type" value="Genomic_DNA"/>
</dbReference>